<reference evidence="5 6" key="1">
    <citation type="submission" date="2015-04" db="EMBL/GenBank/DDBJ databases">
        <title>Lasius niger genome sequencing.</title>
        <authorList>
            <person name="Konorov E.A."/>
            <person name="Nikitin M.A."/>
            <person name="Kirill M.V."/>
            <person name="Chang P."/>
        </authorList>
    </citation>
    <scope>NUCLEOTIDE SEQUENCE [LARGE SCALE GENOMIC DNA]</scope>
    <source>
        <tissue evidence="5">Whole</tissue>
    </source>
</reference>
<dbReference type="GO" id="GO:0051287">
    <property type="term" value="F:NAD binding"/>
    <property type="evidence" value="ECO:0007669"/>
    <property type="project" value="InterPro"/>
</dbReference>
<sequence>MSSLTFEILPEFSKPEFEDFRKARKQPLKWALFDFSWRRSRYGRNIPQKRGRDLFLWNKQGWKSGQAPNLFFDPAFYVTRFSQNEPFGDQTPLEFYLFKGLSGEAPHWLFSEKEYFLFNTDLPKEHFTFDLQKFLRLSAEKEEVFLNGYDHFCLEGDREGKRPHRFFSPALFLQSLKEAFPSLEMPQEMGAWEFFLSQFELDITQLRTSWYFDPKWYLQTYPEVAEKIEKKKFSSPLHHYLTNKTPSQFNPLPYFSEAEYLTHHPDVQGALDGGAFRNAYDHFLSCGMEEGRTFLTDKQGYPRSIFHLIEESPEAFAEMKALKATDRFALYVAYQELGKDLNALPKPSKERKRRPEDSLQDSGQIIRLSQARQEALFSVLSRSPLQIFAEGWEGDLPHEPPYLSVVLFSHGDYAALVSSIESLAPLLKQGTELLVVTSGNMKEAEIVRTLVKGEIRFCHLLKTEEILTFWEKALETIRGQTALWLEAGVRLKSENLKAMLPRLENKEISAFAGVVKEGLHYVLGGCVAMDGTLPFQPLKPEKMDEIFQGETEIDLPAAGMMFFDVSAVKDVWQKIRESQKVKDRIVWTGLSDFESLALSLREYGNKILFSPSFIAHAESKLSFPTRESHLARWRRKMFPTLLLAEKPETIRFILSTLPDMEKNPEDAGLLCQIKSLITAGFSVHLLALKKQKTDLLERFLDFGSKLSWEEAPQDRDLSLLKLLENSDLTWMIGREALQTILDFWQHHLGEIHALSPCLLDLRFETDLSLWDKAVFSEIEKNPLIDIVALKKGMAFPILDSFPELEQMILSLPQKQGEAADPLEIEKLRFIFDHSRQEILEKALEVFEQALPVFPIKCRQAPIAGSPDTKNGKAVIESIRMAVQWCQEGKVSGMITAPISKDILAKGGFSFPGHTEYLAHLCGVSGEETMMLACPELKVVLATVHVSIQQVLKNLTQERIIETGRRTDKALRQDFGLENPHIAVAGLNPHAGENGRMGTEENDFIAPAIAALRAEGINATGPYPPDTLFTKQMREKYDAVLCMYHDQGLIPLKTLAMERGVNITLGLPIVRTSPDHGTAFDIACDLGNLSDSVASEESLRWALIEAEKIATIRQKMKESGL</sequence>
<gene>
    <name evidence="5" type="ORF">RF55_11437</name>
</gene>
<keyword evidence="3" id="KW-0520">NAD</keyword>
<keyword evidence="6" id="KW-1185">Reference proteome</keyword>
<evidence type="ECO:0000256" key="1">
    <source>
        <dbReference type="ARBA" id="ARBA00022723"/>
    </source>
</evidence>
<dbReference type="AlphaFoldDB" id="A0A0J7KEX9"/>
<dbReference type="PANTHER" id="PTHR30004">
    <property type="entry name" value="4-HYDROXYTHREONINE-4-PHOSPHATE DEHYDROGENASE"/>
    <property type="match status" value="1"/>
</dbReference>
<dbReference type="EMBL" id="LBMM01008310">
    <property type="protein sequence ID" value="KMQ88988.1"/>
    <property type="molecule type" value="Genomic_DNA"/>
</dbReference>
<evidence type="ECO:0000256" key="4">
    <source>
        <dbReference type="SAM" id="MobiDB-lite"/>
    </source>
</evidence>
<dbReference type="InterPro" id="IPR005255">
    <property type="entry name" value="PdxA_fam"/>
</dbReference>
<dbReference type="GO" id="GO:0016491">
    <property type="term" value="F:oxidoreductase activity"/>
    <property type="evidence" value="ECO:0007669"/>
    <property type="project" value="UniProtKB-KW"/>
</dbReference>
<accession>A0A0J7KEX9</accession>
<dbReference type="STRING" id="67767.A0A0J7KEX9"/>
<evidence type="ECO:0000313" key="6">
    <source>
        <dbReference type="Proteomes" id="UP000036403"/>
    </source>
</evidence>
<dbReference type="PaxDb" id="67767-A0A0J7KEX9"/>
<dbReference type="Proteomes" id="UP000036403">
    <property type="component" value="Unassembled WGS sequence"/>
</dbReference>
<dbReference type="Gene3D" id="3.40.718.10">
    <property type="entry name" value="Isopropylmalate Dehydrogenase"/>
    <property type="match status" value="1"/>
</dbReference>
<protein>
    <submittedName>
        <fullName evidence="5">Pyridoxal phosphate biosynthetic protein</fullName>
    </submittedName>
</protein>
<keyword evidence="2" id="KW-0560">Oxidoreductase</keyword>
<name>A0A0J7KEX9_LASNI</name>
<evidence type="ECO:0000313" key="5">
    <source>
        <dbReference type="EMBL" id="KMQ88988.1"/>
    </source>
</evidence>
<dbReference type="SUPFAM" id="SSF53659">
    <property type="entry name" value="Isocitrate/Isopropylmalate dehydrogenase-like"/>
    <property type="match status" value="1"/>
</dbReference>
<evidence type="ECO:0000256" key="2">
    <source>
        <dbReference type="ARBA" id="ARBA00023002"/>
    </source>
</evidence>
<organism evidence="5 6">
    <name type="scientific">Lasius niger</name>
    <name type="common">Black garden ant</name>
    <dbReference type="NCBI Taxonomy" id="67767"/>
    <lineage>
        <taxon>Eukaryota</taxon>
        <taxon>Metazoa</taxon>
        <taxon>Ecdysozoa</taxon>
        <taxon>Arthropoda</taxon>
        <taxon>Hexapoda</taxon>
        <taxon>Insecta</taxon>
        <taxon>Pterygota</taxon>
        <taxon>Neoptera</taxon>
        <taxon>Endopterygota</taxon>
        <taxon>Hymenoptera</taxon>
        <taxon>Apocrita</taxon>
        <taxon>Aculeata</taxon>
        <taxon>Formicoidea</taxon>
        <taxon>Formicidae</taxon>
        <taxon>Formicinae</taxon>
        <taxon>Lasius</taxon>
        <taxon>Lasius</taxon>
    </lineage>
</organism>
<dbReference type="OrthoDB" id="6380261at2759"/>
<dbReference type="GO" id="GO:0046872">
    <property type="term" value="F:metal ion binding"/>
    <property type="evidence" value="ECO:0007669"/>
    <property type="project" value="UniProtKB-KW"/>
</dbReference>
<keyword evidence="1" id="KW-0479">Metal-binding</keyword>
<evidence type="ECO:0000256" key="3">
    <source>
        <dbReference type="ARBA" id="ARBA00023027"/>
    </source>
</evidence>
<proteinExistence type="predicted"/>
<dbReference type="PANTHER" id="PTHR30004:SF6">
    <property type="entry name" value="D-THREONATE 4-PHOSPHATE DEHYDROGENASE"/>
    <property type="match status" value="1"/>
</dbReference>
<comment type="caution">
    <text evidence="5">The sequence shown here is derived from an EMBL/GenBank/DDBJ whole genome shotgun (WGS) entry which is preliminary data.</text>
</comment>
<dbReference type="NCBIfam" id="TIGR00557">
    <property type="entry name" value="pdxA"/>
    <property type="match status" value="1"/>
</dbReference>
<dbReference type="Pfam" id="PF04166">
    <property type="entry name" value="PdxA"/>
    <property type="match status" value="1"/>
</dbReference>
<feature type="region of interest" description="Disordered" evidence="4">
    <location>
        <begin position="343"/>
        <end position="362"/>
    </location>
</feature>